<dbReference type="InterPro" id="IPR043502">
    <property type="entry name" value="DNA/RNA_pol_sf"/>
</dbReference>
<protein>
    <recommendedName>
        <fullName evidence="5">DNA polymerase</fullName>
    </recommendedName>
</protein>
<sequence>MDARDYTYDIETYPNTFTFSARHVATGNRYRYEISDRRDDREKMFYFLNYLRNNDQRMVGFNNLWFDWEVVQWIYENPWCSVAGIYNKAMSRIKGDNTYPMWADARLVKQIDLLKIHHYDNKAKATSLKSLEIAMRMKQVEDLPFPVGTHLTNEQKDILWVYNDHDVDATTDFYIKSYDMIAFREELSEKYGSDFMNLNDTKIGSEVLIHALEKAGVQCYGKLGGKRVPRQTPRSQIVLAECILPYIRLEHPAFQMVQNYLMAQTIKETKGVFSDIRCTPEMVKWMDPKRVKVWLKGVKKPRRLAHLPADVDLTGAKFVAVSLHCRIDGFNYDFGTGGLHASLHRQIVRTGNGFTIVDLDVASYYPNLSIKNRIFPAHLSEVYCDVSEFLFNERNRVGKKTMMGGAYKLALNGTYGNSNNEYSVFYDPMYTMKITINGQLSLCMLVEQLLKVPGLQMIQCNTDGITFHCPDQYLEHANDLRVWWEQVTKLELEENRYDRFFIRDVNSYIAEYSEGYYNPEKPDSRYKRKGAYEYKREWHKDHSALVVQKAVEARMVHGADMTSFIINHRDEFDFMIRGKVNRDSSLHLVYPDGHEEKLSNTIRYYVTQSGGSLVKRTAPKGTPGTWKRKNKITDQYYDSVIAELLADPATPFLKLDAAGVPHDERIHTKNKSQWGLVTEANMCSGQTVADCSDFSKFDWSKVNYLWYVFEACKLLIVDKKT</sequence>
<keyword evidence="4" id="KW-1185">Reference proteome</keyword>
<dbReference type="GO" id="GO:0016787">
    <property type="term" value="F:hydrolase activity"/>
    <property type="evidence" value="ECO:0007669"/>
    <property type="project" value="UniProtKB-KW"/>
</dbReference>
<keyword evidence="1" id="KW-0540">Nuclease</keyword>
<organism evidence="3 4">
    <name type="scientific">Escherichia phage PTXU04</name>
    <dbReference type="NCBI Taxonomy" id="2508206"/>
    <lineage>
        <taxon>Viruses</taxon>
        <taxon>Duplodnaviria</taxon>
        <taxon>Heunggongvirae</taxon>
        <taxon>Uroviricota</taxon>
        <taxon>Caudoviricetes</taxon>
        <taxon>Xuquatrovirus</taxon>
        <taxon>Xuquatrovirus PTXU04</taxon>
    </lineage>
</organism>
<evidence type="ECO:0008006" key="5">
    <source>
        <dbReference type="Google" id="ProtNLM"/>
    </source>
</evidence>
<evidence type="ECO:0000313" key="4">
    <source>
        <dbReference type="Proteomes" id="UP000307461"/>
    </source>
</evidence>
<keyword evidence="2" id="KW-0378">Hydrolase</keyword>
<evidence type="ECO:0000313" key="3">
    <source>
        <dbReference type="EMBL" id="QBQ76649.1"/>
    </source>
</evidence>
<evidence type="ECO:0000256" key="1">
    <source>
        <dbReference type="ARBA" id="ARBA00022722"/>
    </source>
</evidence>
<gene>
    <name evidence="3" type="ORF">PTXU04_00035</name>
</gene>
<dbReference type="EMBL" id="MK373772">
    <property type="protein sequence ID" value="QBQ76649.1"/>
    <property type="molecule type" value="Genomic_DNA"/>
</dbReference>
<dbReference type="GO" id="GO:0004518">
    <property type="term" value="F:nuclease activity"/>
    <property type="evidence" value="ECO:0007669"/>
    <property type="project" value="UniProtKB-KW"/>
</dbReference>
<accession>A0A482MT17</accession>
<name>A0A482MT17_9CAUD</name>
<dbReference type="InterPro" id="IPR023211">
    <property type="entry name" value="DNA_pol_palm_dom_sf"/>
</dbReference>
<evidence type="ECO:0000256" key="2">
    <source>
        <dbReference type="ARBA" id="ARBA00022801"/>
    </source>
</evidence>
<proteinExistence type="predicted"/>
<dbReference type="Proteomes" id="UP000307461">
    <property type="component" value="Segment"/>
</dbReference>
<dbReference type="Gene3D" id="3.90.1600.10">
    <property type="entry name" value="Palm domain of DNA polymerase"/>
    <property type="match status" value="1"/>
</dbReference>
<reference evidence="3 4" key="1">
    <citation type="submission" date="2019-01" db="EMBL/GenBank/DDBJ databases">
        <title>Still something new to discover - new insights into E. coli phage diversity and taxonomy.</title>
        <authorList>
            <person name="Korf I.H.E."/>
            <person name="Adriaennsens E."/>
            <person name="Dreiseikelmann B."/>
            <person name="Kropinski A."/>
            <person name="Nimtz M."/>
            <person name="Meier-Kolthoff J.P."/>
            <person name="Rohde M."/>
            <person name="van Raaij M."/>
            <person name="Wittmann J."/>
        </authorList>
    </citation>
    <scope>NUCLEOTIDE SEQUENCE [LARGE SCALE GENOMIC DNA]</scope>
</reference>
<dbReference type="SUPFAM" id="SSF56672">
    <property type="entry name" value="DNA/RNA polymerases"/>
    <property type="match status" value="1"/>
</dbReference>